<dbReference type="EMBL" id="KN839866">
    <property type="protein sequence ID" value="KIJ60988.1"/>
    <property type="molecule type" value="Genomic_DNA"/>
</dbReference>
<dbReference type="GO" id="GO:0006364">
    <property type="term" value="P:rRNA processing"/>
    <property type="evidence" value="ECO:0007669"/>
    <property type="project" value="UniProtKB-KW"/>
</dbReference>
<feature type="region of interest" description="Disordered" evidence="3">
    <location>
        <begin position="144"/>
        <end position="217"/>
    </location>
</feature>
<dbReference type="Proteomes" id="UP000053820">
    <property type="component" value="Unassembled WGS sequence"/>
</dbReference>
<dbReference type="PANTHER" id="PTHR21250">
    <property type="entry name" value="PRE-RRNA-PROCESSING PROTEIN TSR2 HOMOLOG"/>
    <property type="match status" value="1"/>
</dbReference>
<comment type="similarity">
    <text evidence="1">Belongs to the TSR2 family.</text>
</comment>
<dbReference type="OrthoDB" id="263560at2759"/>
<keyword evidence="5" id="KW-1185">Reference proteome</keyword>
<evidence type="ECO:0000256" key="2">
    <source>
        <dbReference type="ARBA" id="ARBA00022552"/>
    </source>
</evidence>
<keyword evidence="2" id="KW-0698">rRNA processing</keyword>
<feature type="compositionally biased region" description="Low complexity" evidence="3">
    <location>
        <begin position="63"/>
        <end position="78"/>
    </location>
</feature>
<organism evidence="4 5">
    <name type="scientific">Hydnomerulius pinastri MD-312</name>
    <dbReference type="NCBI Taxonomy" id="994086"/>
    <lineage>
        <taxon>Eukaryota</taxon>
        <taxon>Fungi</taxon>
        <taxon>Dikarya</taxon>
        <taxon>Basidiomycota</taxon>
        <taxon>Agaricomycotina</taxon>
        <taxon>Agaricomycetes</taxon>
        <taxon>Agaricomycetidae</taxon>
        <taxon>Boletales</taxon>
        <taxon>Boletales incertae sedis</taxon>
        <taxon>Leucogyrophana</taxon>
    </lineage>
</organism>
<reference evidence="4 5" key="1">
    <citation type="submission" date="2014-04" db="EMBL/GenBank/DDBJ databases">
        <title>Evolutionary Origins and Diversification of the Mycorrhizal Mutualists.</title>
        <authorList>
            <consortium name="DOE Joint Genome Institute"/>
            <consortium name="Mycorrhizal Genomics Consortium"/>
            <person name="Kohler A."/>
            <person name="Kuo A."/>
            <person name="Nagy L.G."/>
            <person name="Floudas D."/>
            <person name="Copeland A."/>
            <person name="Barry K.W."/>
            <person name="Cichocki N."/>
            <person name="Veneault-Fourrey C."/>
            <person name="LaButti K."/>
            <person name="Lindquist E.A."/>
            <person name="Lipzen A."/>
            <person name="Lundell T."/>
            <person name="Morin E."/>
            <person name="Murat C."/>
            <person name="Riley R."/>
            <person name="Ohm R."/>
            <person name="Sun H."/>
            <person name="Tunlid A."/>
            <person name="Henrissat B."/>
            <person name="Grigoriev I.V."/>
            <person name="Hibbett D.S."/>
            <person name="Martin F."/>
        </authorList>
    </citation>
    <scope>NUCLEOTIDE SEQUENCE [LARGE SCALE GENOMIC DNA]</scope>
    <source>
        <strain evidence="4 5">MD-312</strain>
    </source>
</reference>
<evidence type="ECO:0000313" key="5">
    <source>
        <dbReference type="Proteomes" id="UP000053820"/>
    </source>
</evidence>
<dbReference type="InterPro" id="IPR019398">
    <property type="entry name" value="Pre-rRNA_process_TSR2"/>
</dbReference>
<evidence type="ECO:0000256" key="3">
    <source>
        <dbReference type="SAM" id="MobiDB-lite"/>
    </source>
</evidence>
<dbReference type="HOGENOM" id="CLU_074896_0_2_1"/>
<evidence type="ECO:0008006" key="6">
    <source>
        <dbReference type="Google" id="ProtNLM"/>
    </source>
</evidence>
<evidence type="ECO:0000256" key="1">
    <source>
        <dbReference type="ARBA" id="ARBA00006524"/>
    </source>
</evidence>
<dbReference type="Pfam" id="PF10273">
    <property type="entry name" value="WGG"/>
    <property type="match status" value="1"/>
</dbReference>
<dbReference type="AlphaFoldDB" id="A0A0C9W3V5"/>
<proteinExistence type="inferred from homology"/>
<name>A0A0C9W3V5_9AGAM</name>
<feature type="compositionally biased region" description="Pro residues" evidence="3">
    <location>
        <begin position="79"/>
        <end position="92"/>
    </location>
</feature>
<feature type="region of interest" description="Disordered" evidence="3">
    <location>
        <begin position="62"/>
        <end position="93"/>
    </location>
</feature>
<sequence>MSSSTPTPQTVLFARGILARLTLWPALRLAVHQSWGGPESAEKQRWLAGVLVDQFEDYLGVLPPSSSSSTQPSSSASKQPPPTSTQQPPPDAPYIEDLLLQILADEFDVSLEDDSASAVARDIIKLFNEISAGSAGGAVNELEEQADRVRGRVPRHEVGAGSESEGEWESDGDDSEEEGLDAEGGEGEEVVPQLMDRRREEPEVDEEGFTMVKKGRR</sequence>
<accession>A0A0C9W3V5</accession>
<protein>
    <recommendedName>
        <fullName evidence="6">Pre-rRNA-processing protein TSR2</fullName>
    </recommendedName>
</protein>
<feature type="compositionally biased region" description="Acidic residues" evidence="3">
    <location>
        <begin position="164"/>
        <end position="189"/>
    </location>
</feature>
<evidence type="ECO:0000313" key="4">
    <source>
        <dbReference type="EMBL" id="KIJ60988.1"/>
    </source>
</evidence>
<feature type="compositionally biased region" description="Basic and acidic residues" evidence="3">
    <location>
        <begin position="145"/>
        <end position="158"/>
    </location>
</feature>
<gene>
    <name evidence="4" type="ORF">HYDPIDRAFT_116484</name>
</gene>